<feature type="compositionally biased region" description="Polar residues" evidence="1">
    <location>
        <begin position="88"/>
        <end position="99"/>
    </location>
</feature>
<keyword evidence="3" id="KW-1185">Reference proteome</keyword>
<dbReference type="EMBL" id="PDUG01000006">
    <property type="protein sequence ID" value="PIC21680.1"/>
    <property type="molecule type" value="Genomic_DNA"/>
</dbReference>
<feature type="region of interest" description="Disordered" evidence="1">
    <location>
        <begin position="1"/>
        <end position="110"/>
    </location>
</feature>
<sequence>MQPEAKRGRILDPIPLVRHRSAERGGRHVTTSDLRRQAAERSRGSSRGHQSHQSGATSRGGPEQSRKRRSEKTLQRDRERKKSRSRQPNRSSANRSSSVDPGFIPHAHYHNSYQSDVASYRYGIQSHSSEAPLFDHQRSPSGAPPFDYNRLSGGDWYGNDRGDYDHSRQNRASSEAPPIHHHRSNSFDEYGHEISYAPPRQDYQPSEPVFKHPGNYFPPGKYYSAREPMVATYKHGLPSAEEPFDRQRDANRHGFMGSDGACDFGQYQNLDAEEPRSRGRTRDRRASSMDNGPRGHQSRSRSARVRSPRGRAPGGQAPRDRSPKTSKKSEPPCRPRQIAPDYDRIYAMRRALRPISQFPKKAFQSAIKMERPLTEKQNLLNNIMEALDYRPQKGESWDYAKFRVLDAEREMAEYHEEHLNEERKKFRAVVKARLIQENPGCDQPGYRRRSRSRSRSISPNKRFKDIFEF</sequence>
<dbReference type="AlphaFoldDB" id="A0A2G5T343"/>
<feature type="compositionally biased region" description="Basic and acidic residues" evidence="1">
    <location>
        <begin position="33"/>
        <end position="43"/>
    </location>
</feature>
<dbReference type="OrthoDB" id="10435457at2759"/>
<accession>A0A2G5T343</accession>
<feature type="region of interest" description="Disordered" evidence="1">
    <location>
        <begin position="132"/>
        <end position="185"/>
    </location>
</feature>
<evidence type="ECO:0000313" key="3">
    <source>
        <dbReference type="Proteomes" id="UP000230233"/>
    </source>
</evidence>
<feature type="region of interest" description="Disordered" evidence="1">
    <location>
        <begin position="439"/>
        <end position="458"/>
    </location>
</feature>
<feature type="compositionally biased region" description="Basic and acidic residues" evidence="1">
    <location>
        <begin position="1"/>
        <end position="10"/>
    </location>
</feature>
<gene>
    <name evidence="2" type="primary">Cnig_chr_X.g26433</name>
    <name evidence="2" type="ORF">B9Z55_026433</name>
</gene>
<feature type="compositionally biased region" description="Basic residues" evidence="1">
    <location>
        <begin position="296"/>
        <end position="309"/>
    </location>
</feature>
<feature type="compositionally biased region" description="Basic and acidic residues" evidence="1">
    <location>
        <begin position="158"/>
        <end position="168"/>
    </location>
</feature>
<comment type="caution">
    <text evidence="2">The sequence shown here is derived from an EMBL/GenBank/DDBJ whole genome shotgun (WGS) entry which is preliminary data.</text>
</comment>
<proteinExistence type="predicted"/>
<organism evidence="2 3">
    <name type="scientific">Caenorhabditis nigoni</name>
    <dbReference type="NCBI Taxonomy" id="1611254"/>
    <lineage>
        <taxon>Eukaryota</taxon>
        <taxon>Metazoa</taxon>
        <taxon>Ecdysozoa</taxon>
        <taxon>Nematoda</taxon>
        <taxon>Chromadorea</taxon>
        <taxon>Rhabditida</taxon>
        <taxon>Rhabditina</taxon>
        <taxon>Rhabditomorpha</taxon>
        <taxon>Rhabditoidea</taxon>
        <taxon>Rhabditidae</taxon>
        <taxon>Peloderinae</taxon>
        <taxon>Caenorhabditis</taxon>
    </lineage>
</organism>
<evidence type="ECO:0000313" key="2">
    <source>
        <dbReference type="EMBL" id="PIC21680.1"/>
    </source>
</evidence>
<feature type="compositionally biased region" description="Basic and acidic residues" evidence="1">
    <location>
        <begin position="318"/>
        <end position="333"/>
    </location>
</feature>
<name>A0A2G5T343_9PELO</name>
<dbReference type="Proteomes" id="UP000230233">
    <property type="component" value="Chromosome X"/>
</dbReference>
<reference evidence="3" key="1">
    <citation type="submission" date="2017-10" db="EMBL/GenBank/DDBJ databases">
        <title>Rapid genome shrinkage in a self-fertile nematode reveals novel sperm competition proteins.</title>
        <authorList>
            <person name="Yin D."/>
            <person name="Schwarz E.M."/>
            <person name="Thomas C.G."/>
            <person name="Felde R.L."/>
            <person name="Korf I.F."/>
            <person name="Cutter A.D."/>
            <person name="Schartner C.M."/>
            <person name="Ralston E.J."/>
            <person name="Meyer B.J."/>
            <person name="Haag E.S."/>
        </authorList>
    </citation>
    <scope>NUCLEOTIDE SEQUENCE [LARGE SCALE GENOMIC DNA]</scope>
    <source>
        <strain evidence="3">JU1422</strain>
    </source>
</reference>
<protein>
    <submittedName>
        <fullName evidence="2">Uncharacterized protein</fullName>
    </submittedName>
</protein>
<feature type="compositionally biased region" description="Basic and acidic residues" evidence="1">
    <location>
        <begin position="71"/>
        <end position="80"/>
    </location>
</feature>
<feature type="region of interest" description="Disordered" evidence="1">
    <location>
        <begin position="249"/>
        <end position="339"/>
    </location>
</feature>
<evidence type="ECO:0000256" key="1">
    <source>
        <dbReference type="SAM" id="MobiDB-lite"/>
    </source>
</evidence>